<feature type="transmembrane region" description="Helical" evidence="4">
    <location>
        <begin position="113"/>
        <end position="137"/>
    </location>
</feature>
<keyword evidence="4" id="KW-1133">Transmembrane helix</keyword>
<gene>
    <name evidence="5" type="ORF">S06H3_50282</name>
</gene>
<feature type="transmembrane region" description="Helical" evidence="4">
    <location>
        <begin position="12"/>
        <end position="29"/>
    </location>
</feature>
<sequence>MRFVRRYLVPRLIQYVLVIWLGITIVFFIPRLMPTDPVETQISTLQTQGAYLDPAAMEEMVSTLQEMYGLKGGLLEQYVSFWKRLFTGDFGPSLFMYPTPVIQLIGRALPWTVGLLLVSTVLGWIIGNISGGLTGYFRQSRILKIIDGVAMFVRPIPYYNGPEKQESYPGIGKDD</sequence>
<comment type="subcellular location">
    <subcellularLocation>
        <location evidence="1">Cell membrane</location>
        <topology evidence="1">Multi-pass membrane protein</topology>
    </subcellularLocation>
</comment>
<keyword evidence="4" id="KW-0472">Membrane</keyword>
<proteinExistence type="predicted"/>
<reference evidence="5" key="1">
    <citation type="journal article" date="2014" name="Front. Microbiol.">
        <title>High frequency of phylogenetically diverse reductive dehalogenase-homologous genes in deep subseafloor sedimentary metagenomes.</title>
        <authorList>
            <person name="Kawai M."/>
            <person name="Futagami T."/>
            <person name="Toyoda A."/>
            <person name="Takaki Y."/>
            <person name="Nishi S."/>
            <person name="Hori S."/>
            <person name="Arai W."/>
            <person name="Tsubouchi T."/>
            <person name="Morono Y."/>
            <person name="Uchiyama I."/>
            <person name="Ito T."/>
            <person name="Fujiyama A."/>
            <person name="Inagaki F."/>
            <person name="Takami H."/>
        </authorList>
    </citation>
    <scope>NUCLEOTIDE SEQUENCE</scope>
    <source>
        <strain evidence="5">Expedition CK06-06</strain>
    </source>
</reference>
<evidence type="ECO:0008006" key="6">
    <source>
        <dbReference type="Google" id="ProtNLM"/>
    </source>
</evidence>
<dbReference type="AlphaFoldDB" id="X1PHR1"/>
<organism evidence="5">
    <name type="scientific">marine sediment metagenome</name>
    <dbReference type="NCBI Taxonomy" id="412755"/>
    <lineage>
        <taxon>unclassified sequences</taxon>
        <taxon>metagenomes</taxon>
        <taxon>ecological metagenomes</taxon>
    </lineage>
</organism>
<keyword evidence="4" id="KW-0812">Transmembrane</keyword>
<protein>
    <recommendedName>
        <fullName evidence="6">ABC transmembrane type-1 domain-containing protein</fullName>
    </recommendedName>
</protein>
<comment type="caution">
    <text evidence="5">The sequence shown here is derived from an EMBL/GenBank/DDBJ whole genome shotgun (WGS) entry which is preliminary data.</text>
</comment>
<feature type="non-terminal residue" evidence="5">
    <location>
        <position position="175"/>
    </location>
</feature>
<dbReference type="GO" id="GO:0005886">
    <property type="term" value="C:plasma membrane"/>
    <property type="evidence" value="ECO:0007669"/>
    <property type="project" value="UniProtKB-SubCell"/>
</dbReference>
<dbReference type="PANTHER" id="PTHR30465:SF55">
    <property type="entry name" value="OLIGOPEPTIDE ABC TRANSPORTER, PERMEASE PROTEIN"/>
    <property type="match status" value="1"/>
</dbReference>
<dbReference type="PANTHER" id="PTHR30465">
    <property type="entry name" value="INNER MEMBRANE ABC TRANSPORTER"/>
    <property type="match status" value="1"/>
</dbReference>
<evidence type="ECO:0000256" key="1">
    <source>
        <dbReference type="ARBA" id="ARBA00004651"/>
    </source>
</evidence>
<name>X1PHR1_9ZZZZ</name>
<evidence type="ECO:0000313" key="5">
    <source>
        <dbReference type="EMBL" id="GAI42021.1"/>
    </source>
</evidence>
<keyword evidence="3" id="KW-1003">Cell membrane</keyword>
<keyword evidence="2" id="KW-0813">Transport</keyword>
<evidence type="ECO:0000256" key="2">
    <source>
        <dbReference type="ARBA" id="ARBA00022448"/>
    </source>
</evidence>
<accession>X1PHR1</accession>
<dbReference type="EMBL" id="BARV01031824">
    <property type="protein sequence ID" value="GAI42021.1"/>
    <property type="molecule type" value="Genomic_DNA"/>
</dbReference>
<evidence type="ECO:0000256" key="4">
    <source>
        <dbReference type="SAM" id="Phobius"/>
    </source>
</evidence>
<evidence type="ECO:0000256" key="3">
    <source>
        <dbReference type="ARBA" id="ARBA00022475"/>
    </source>
</evidence>